<name>A0A1I4LRR6_9RHOB</name>
<dbReference type="STRING" id="254406.SAMN04488042_102189"/>
<evidence type="ECO:0000256" key="1">
    <source>
        <dbReference type="ARBA" id="ARBA00009410"/>
    </source>
</evidence>
<evidence type="ECO:0000256" key="2">
    <source>
        <dbReference type="ARBA" id="ARBA00023002"/>
    </source>
</evidence>
<dbReference type="Proteomes" id="UP000199144">
    <property type="component" value="Unassembled WGS sequence"/>
</dbReference>
<dbReference type="PANTHER" id="PTHR13847:SF280">
    <property type="entry name" value="D-AMINO ACID DEHYDROGENASE"/>
    <property type="match status" value="1"/>
</dbReference>
<dbReference type="Pfam" id="PF01266">
    <property type="entry name" value="DAO"/>
    <property type="match status" value="1"/>
</dbReference>
<sequence length="448" mass="48237">MGGFPISLNSPVAHRGPIPAEADVVIIGGGVIGVSAAYFLARKGLRPVLLEKGRIAGEQSARNWGWIRQQGRDLAELPIMIEANRLWKEIEADLDEDIGLRTCGLTYFSSGEAETARYEEWLEEAVPMGVDSKLLSSRELDALIPGMTESYPAALHTPSDMKAEPWVAVPALARAAVRHGAVIVENCAARVLERVGGRVSGVVTEQGLIRAPEVIVAGGAWSALFLKNEGISMPQLSVRASVAATVPLPDVHDGGAVGAHLAFRRRQDGGYTIAASGFHEFFLGQDAFRHVRSYIPQLRRAPFARTYKLAAPDEGYPDGWATKRRWGGSEETPFERMRILDPMPNTAKIEEMRAALQALLPALGEVKLAASWAGMIDSMPDIVPVVDRAPVEGLSICTGMCGHGFGIGPGFGRVMADMVSGGDVGHDLNRFRLSRFSDGSRLELGPDL</sequence>
<gene>
    <name evidence="4" type="ORF">SAMN04488042_102189</name>
</gene>
<keyword evidence="5" id="KW-1185">Reference proteome</keyword>
<dbReference type="GO" id="GO:0008718">
    <property type="term" value="F:D-amino-acid dehydrogenase activity"/>
    <property type="evidence" value="ECO:0007669"/>
    <property type="project" value="TreeGrafter"/>
</dbReference>
<evidence type="ECO:0000259" key="3">
    <source>
        <dbReference type="Pfam" id="PF01266"/>
    </source>
</evidence>
<dbReference type="SUPFAM" id="SSF51905">
    <property type="entry name" value="FAD/NAD(P)-binding domain"/>
    <property type="match status" value="1"/>
</dbReference>
<dbReference type="GO" id="GO:0005737">
    <property type="term" value="C:cytoplasm"/>
    <property type="evidence" value="ECO:0007669"/>
    <property type="project" value="TreeGrafter"/>
</dbReference>
<dbReference type="AlphaFoldDB" id="A0A1I4LRR6"/>
<keyword evidence="2" id="KW-0560">Oxidoreductase</keyword>
<protein>
    <submittedName>
        <fullName evidence="4">Glycine/D-amino acid oxidase</fullName>
    </submittedName>
</protein>
<dbReference type="RefSeq" id="WP_093093011.1">
    <property type="nucleotide sequence ID" value="NZ_FOTQ01000002.1"/>
</dbReference>
<evidence type="ECO:0000313" key="4">
    <source>
        <dbReference type="EMBL" id="SFL93267.1"/>
    </source>
</evidence>
<reference evidence="4 5" key="1">
    <citation type="submission" date="2016-10" db="EMBL/GenBank/DDBJ databases">
        <authorList>
            <person name="de Groot N.N."/>
        </authorList>
    </citation>
    <scope>NUCLEOTIDE SEQUENCE [LARGE SCALE GENOMIC DNA]</scope>
    <source>
        <strain evidence="4 5">DSM 15283</strain>
    </source>
</reference>
<dbReference type="PANTHER" id="PTHR13847">
    <property type="entry name" value="SARCOSINE DEHYDROGENASE-RELATED"/>
    <property type="match status" value="1"/>
</dbReference>
<evidence type="ECO:0000313" key="5">
    <source>
        <dbReference type="Proteomes" id="UP000199144"/>
    </source>
</evidence>
<dbReference type="GO" id="GO:0005886">
    <property type="term" value="C:plasma membrane"/>
    <property type="evidence" value="ECO:0007669"/>
    <property type="project" value="TreeGrafter"/>
</dbReference>
<proteinExistence type="inferred from homology"/>
<organism evidence="4 5">
    <name type="scientific">Shimia aestuarii</name>
    <dbReference type="NCBI Taxonomy" id="254406"/>
    <lineage>
        <taxon>Bacteria</taxon>
        <taxon>Pseudomonadati</taxon>
        <taxon>Pseudomonadota</taxon>
        <taxon>Alphaproteobacteria</taxon>
        <taxon>Rhodobacterales</taxon>
        <taxon>Roseobacteraceae</taxon>
    </lineage>
</organism>
<accession>A0A1I4LRR6</accession>
<dbReference type="Gene3D" id="3.50.50.60">
    <property type="entry name" value="FAD/NAD(P)-binding domain"/>
    <property type="match status" value="2"/>
</dbReference>
<dbReference type="InterPro" id="IPR006076">
    <property type="entry name" value="FAD-dep_OxRdtase"/>
</dbReference>
<dbReference type="OrthoDB" id="9787190at2"/>
<dbReference type="GO" id="GO:0055130">
    <property type="term" value="P:D-alanine catabolic process"/>
    <property type="evidence" value="ECO:0007669"/>
    <property type="project" value="TreeGrafter"/>
</dbReference>
<feature type="domain" description="FAD dependent oxidoreductase" evidence="3">
    <location>
        <begin position="23"/>
        <end position="418"/>
    </location>
</feature>
<dbReference type="InterPro" id="IPR036188">
    <property type="entry name" value="FAD/NAD-bd_sf"/>
</dbReference>
<dbReference type="EMBL" id="FOTQ01000002">
    <property type="protein sequence ID" value="SFL93267.1"/>
    <property type="molecule type" value="Genomic_DNA"/>
</dbReference>
<dbReference type="Gene3D" id="3.30.9.10">
    <property type="entry name" value="D-Amino Acid Oxidase, subunit A, domain 2"/>
    <property type="match status" value="2"/>
</dbReference>
<comment type="similarity">
    <text evidence="1">Belongs to the DadA oxidoreductase family.</text>
</comment>